<feature type="domain" description="Cyclin-dependent kinase inhibitor" evidence="7">
    <location>
        <begin position="36"/>
        <end position="84"/>
    </location>
</feature>
<keyword evidence="4" id="KW-0539">Nucleus</keyword>
<keyword evidence="5" id="KW-0131">Cell cycle</keyword>
<dbReference type="Proteomes" id="UP001566132">
    <property type="component" value="Unassembled WGS sequence"/>
</dbReference>
<keyword evidence="9" id="KW-1185">Reference proteome</keyword>
<dbReference type="InterPro" id="IPR003175">
    <property type="entry name" value="CDI_dom"/>
</dbReference>
<evidence type="ECO:0000256" key="2">
    <source>
        <dbReference type="ARBA" id="ARBA00006726"/>
    </source>
</evidence>
<keyword evidence="3" id="KW-0649">Protein kinase inhibitor</keyword>
<evidence type="ECO:0000256" key="5">
    <source>
        <dbReference type="ARBA" id="ARBA00023306"/>
    </source>
</evidence>
<evidence type="ECO:0000256" key="1">
    <source>
        <dbReference type="ARBA" id="ARBA00004123"/>
    </source>
</evidence>
<proteinExistence type="inferred from homology"/>
<feature type="region of interest" description="Disordered" evidence="6">
    <location>
        <begin position="151"/>
        <end position="189"/>
    </location>
</feature>
<dbReference type="Gene3D" id="4.10.365.10">
    <property type="entry name" value="p27"/>
    <property type="match status" value="1"/>
</dbReference>
<dbReference type="GO" id="GO:0004860">
    <property type="term" value="F:protein kinase inhibitor activity"/>
    <property type="evidence" value="ECO:0007669"/>
    <property type="project" value="UniProtKB-KW"/>
</dbReference>
<comment type="subcellular location">
    <subcellularLocation>
        <location evidence="1">Nucleus</location>
    </subcellularLocation>
</comment>
<dbReference type="GO" id="GO:0005634">
    <property type="term" value="C:nucleus"/>
    <property type="evidence" value="ECO:0007669"/>
    <property type="project" value="UniProtKB-SubCell"/>
</dbReference>
<feature type="compositionally biased region" description="Polar residues" evidence="6">
    <location>
        <begin position="154"/>
        <end position="171"/>
    </location>
</feature>
<dbReference type="PANTHER" id="PTHR10265:SF45">
    <property type="entry name" value="DACAPO"/>
    <property type="match status" value="1"/>
</dbReference>
<dbReference type="InterPro" id="IPR044898">
    <property type="entry name" value="CDI_dom_sf"/>
</dbReference>
<accession>A0ABD1EWI2</accession>
<sequence length="189" mass="21576">MSPSSVCSATGLLLTSKNRDFKMFSKPEVRKVKRVLFGPVDQKATQKFIDEELKKIMVTKSEKWNFDFKTESTLCKHGLFEWQKATPQKDISRVRSDHNQLELDISDQYHGLSEADLIRSKPVKCVPSNNSRGLESSRVHHQSRITDYMKTMKRQSSSGVSSMKQQQPSSEWNHHGPDIPAKIPRLASS</sequence>
<evidence type="ECO:0000256" key="6">
    <source>
        <dbReference type="SAM" id="MobiDB-lite"/>
    </source>
</evidence>
<gene>
    <name evidence="8" type="ORF">ABEB36_004978</name>
</gene>
<evidence type="ECO:0000256" key="3">
    <source>
        <dbReference type="ARBA" id="ARBA00023013"/>
    </source>
</evidence>
<protein>
    <recommendedName>
        <fullName evidence="7">Cyclin-dependent kinase inhibitor domain-containing protein</fullName>
    </recommendedName>
</protein>
<organism evidence="8 9">
    <name type="scientific">Hypothenemus hampei</name>
    <name type="common">Coffee berry borer</name>
    <dbReference type="NCBI Taxonomy" id="57062"/>
    <lineage>
        <taxon>Eukaryota</taxon>
        <taxon>Metazoa</taxon>
        <taxon>Ecdysozoa</taxon>
        <taxon>Arthropoda</taxon>
        <taxon>Hexapoda</taxon>
        <taxon>Insecta</taxon>
        <taxon>Pterygota</taxon>
        <taxon>Neoptera</taxon>
        <taxon>Endopterygota</taxon>
        <taxon>Coleoptera</taxon>
        <taxon>Polyphaga</taxon>
        <taxon>Cucujiformia</taxon>
        <taxon>Curculionidae</taxon>
        <taxon>Scolytinae</taxon>
        <taxon>Hypothenemus</taxon>
    </lineage>
</organism>
<reference evidence="8 9" key="1">
    <citation type="submission" date="2024-05" db="EMBL/GenBank/DDBJ databases">
        <title>Genetic variation in Jamaican populations of the coffee berry borer (Hypothenemus hampei).</title>
        <authorList>
            <person name="Errbii M."/>
            <person name="Myrie A."/>
        </authorList>
    </citation>
    <scope>NUCLEOTIDE SEQUENCE [LARGE SCALE GENOMIC DNA]</scope>
    <source>
        <strain evidence="8">JA-Hopewell-2020-01-JO</strain>
        <tissue evidence="8">Whole body</tissue>
    </source>
</reference>
<dbReference type="PANTHER" id="PTHR10265">
    <property type="entry name" value="CYCLIN-DEPENDENT KINASE INHIBITOR 1"/>
    <property type="match status" value="1"/>
</dbReference>
<comment type="caution">
    <text evidence="8">The sequence shown here is derived from an EMBL/GenBank/DDBJ whole genome shotgun (WGS) entry which is preliminary data.</text>
</comment>
<dbReference type="EMBL" id="JBDJPC010000004">
    <property type="protein sequence ID" value="KAL1505405.1"/>
    <property type="molecule type" value="Genomic_DNA"/>
</dbReference>
<comment type="similarity">
    <text evidence="2">Belongs to the CDI family.</text>
</comment>
<evidence type="ECO:0000313" key="9">
    <source>
        <dbReference type="Proteomes" id="UP001566132"/>
    </source>
</evidence>
<evidence type="ECO:0000259" key="7">
    <source>
        <dbReference type="Pfam" id="PF02234"/>
    </source>
</evidence>
<name>A0ABD1EWI2_HYPHA</name>
<dbReference type="AlphaFoldDB" id="A0ABD1EWI2"/>
<evidence type="ECO:0000313" key="8">
    <source>
        <dbReference type="EMBL" id="KAL1505405.1"/>
    </source>
</evidence>
<dbReference type="Pfam" id="PF02234">
    <property type="entry name" value="CDI"/>
    <property type="match status" value="1"/>
</dbReference>
<evidence type="ECO:0000256" key="4">
    <source>
        <dbReference type="ARBA" id="ARBA00023242"/>
    </source>
</evidence>